<dbReference type="Proteomes" id="UP000276133">
    <property type="component" value="Unassembled WGS sequence"/>
</dbReference>
<feature type="active site" description="5-glutamyl coenzyme A thioester intermediate" evidence="8">
    <location>
        <position position="378"/>
    </location>
</feature>
<dbReference type="PANTHER" id="PTHR13707">
    <property type="entry name" value="KETOACID-COENZYME A TRANSFERASE"/>
    <property type="match status" value="1"/>
</dbReference>
<keyword evidence="6 7" id="KW-0496">Mitochondrion</keyword>
<comment type="function">
    <text evidence="7">Key enzyme for ketone body catabolism. Transfers the CoA moiety from succinate to acetoacetate. Formation of the enzyme-CoA intermediate proceeds via an unstable anhydride species formed between the carboxylate groups of the enzyme and substrate.</text>
</comment>
<organism evidence="9 10">
    <name type="scientific">Brachionus plicatilis</name>
    <name type="common">Marine rotifer</name>
    <name type="synonym">Brachionus muelleri</name>
    <dbReference type="NCBI Taxonomy" id="10195"/>
    <lineage>
        <taxon>Eukaryota</taxon>
        <taxon>Metazoa</taxon>
        <taxon>Spiralia</taxon>
        <taxon>Gnathifera</taxon>
        <taxon>Rotifera</taxon>
        <taxon>Eurotatoria</taxon>
        <taxon>Monogononta</taxon>
        <taxon>Pseudotrocha</taxon>
        <taxon>Ploima</taxon>
        <taxon>Brachionidae</taxon>
        <taxon>Brachionus</taxon>
    </lineage>
</organism>
<comment type="caution">
    <text evidence="9">The sequence shown here is derived from an EMBL/GenBank/DDBJ whole genome shotgun (WGS) entry which is preliminary data.</text>
</comment>
<evidence type="ECO:0000256" key="1">
    <source>
        <dbReference type="ARBA" id="ARBA00004173"/>
    </source>
</evidence>
<dbReference type="GO" id="GO:0046952">
    <property type="term" value="P:ketone body catabolic process"/>
    <property type="evidence" value="ECO:0007669"/>
    <property type="project" value="InterPro"/>
</dbReference>
<dbReference type="UniPathway" id="UPA00929">
    <property type="reaction ID" value="UER00894"/>
</dbReference>
<dbReference type="GO" id="GO:0008260">
    <property type="term" value="F:succinyl-CoA:3-oxo-acid CoA-transferase activity"/>
    <property type="evidence" value="ECO:0007669"/>
    <property type="project" value="UniProtKB-EC"/>
</dbReference>
<dbReference type="EC" id="2.8.3.5" evidence="7"/>
<dbReference type="InterPro" id="IPR012791">
    <property type="entry name" value="3-oxoacid_CoA-transf_B"/>
</dbReference>
<dbReference type="GO" id="GO:0005739">
    <property type="term" value="C:mitochondrion"/>
    <property type="evidence" value="ECO:0007669"/>
    <property type="project" value="UniProtKB-SubCell"/>
</dbReference>
<evidence type="ECO:0000256" key="8">
    <source>
        <dbReference type="PIRSR" id="PIRSR000858-1"/>
    </source>
</evidence>
<evidence type="ECO:0000256" key="2">
    <source>
        <dbReference type="ARBA" id="ARBA00004753"/>
    </source>
</evidence>
<dbReference type="SMART" id="SM00882">
    <property type="entry name" value="CoA_trans"/>
    <property type="match status" value="2"/>
</dbReference>
<evidence type="ECO:0000256" key="6">
    <source>
        <dbReference type="ARBA" id="ARBA00023128"/>
    </source>
</evidence>
<protein>
    <recommendedName>
        <fullName evidence="7">Succinyl-CoA:3-ketoacid-coenzyme A transferase</fullName>
        <ecNumber evidence="7">2.8.3.5</ecNumber>
    </recommendedName>
</protein>
<dbReference type="Gene3D" id="3.40.1080.10">
    <property type="entry name" value="Glutaconate Coenzyme A-transferase"/>
    <property type="match status" value="2"/>
</dbReference>
<evidence type="ECO:0000313" key="9">
    <source>
        <dbReference type="EMBL" id="RNA29975.1"/>
    </source>
</evidence>
<evidence type="ECO:0000256" key="4">
    <source>
        <dbReference type="ARBA" id="ARBA00022679"/>
    </source>
</evidence>
<accession>A0A3M7S2Y2</accession>
<evidence type="ECO:0000256" key="7">
    <source>
        <dbReference type="PIRNR" id="PIRNR000858"/>
    </source>
</evidence>
<dbReference type="Pfam" id="PF01144">
    <property type="entry name" value="CoA_trans"/>
    <property type="match status" value="2"/>
</dbReference>
<keyword evidence="4 7" id="KW-0808">Transferase</keyword>
<dbReference type="AlphaFoldDB" id="A0A3M7S2Y2"/>
<reference evidence="9 10" key="1">
    <citation type="journal article" date="2018" name="Sci. Rep.">
        <title>Genomic signatures of local adaptation to the degree of environmental predictability in rotifers.</title>
        <authorList>
            <person name="Franch-Gras L."/>
            <person name="Hahn C."/>
            <person name="Garcia-Roger E.M."/>
            <person name="Carmona M.J."/>
            <person name="Serra M."/>
            <person name="Gomez A."/>
        </authorList>
    </citation>
    <scope>NUCLEOTIDE SEQUENCE [LARGE SCALE GENOMIC DNA]</scope>
    <source>
        <strain evidence="9">HYR1</strain>
    </source>
</reference>
<comment type="pathway">
    <text evidence="2 7">Ketone metabolism; succinyl-CoA degradation; acetoacetyl-CoA from succinyl-CoA: step 1/1.</text>
</comment>
<dbReference type="PANTHER" id="PTHR13707:SF23">
    <property type="entry name" value="SUCCINYL-COA:3-KETOACID-COENZYME A TRANSFERASE"/>
    <property type="match status" value="1"/>
</dbReference>
<dbReference type="InterPro" id="IPR014388">
    <property type="entry name" value="3-oxoacid_CoA-transferase"/>
</dbReference>
<dbReference type="FunFam" id="3.40.1080.10:FF:000001">
    <property type="entry name" value="Succinyl-coa:3-ketoacid-coenzyme a transferase subunit b"/>
    <property type="match status" value="1"/>
</dbReference>
<proteinExistence type="inferred from homology"/>
<dbReference type="EMBL" id="REGN01002144">
    <property type="protein sequence ID" value="RNA29975.1"/>
    <property type="molecule type" value="Genomic_DNA"/>
</dbReference>
<dbReference type="NCBIfam" id="TIGR02428">
    <property type="entry name" value="pcaJ_scoB_fam"/>
    <property type="match status" value="1"/>
</dbReference>
<sequence length="552" mass="59934">MALRRGQILLQSVLRTKLATKINERSILLSTRSYVNTNLEGIKALNPNKYEKIVKTHLHLDGSPNEVASRAQFVEIFDTAEQAVQDIPANSTLLVGGFGVCGIPETLINALAKREQVNGLTVVSNNAGLDNVGLGVLLQTKQIKRMISSYVGENKEFERQYLSGELEVQLIPQGTLAEKCRAGGAGIPAFYTPTGVNTLIHEGGQPIKYDPVDKSVEIPSDTKESRVFKGMNYVLEESIIGDYALIKAWKADKAGNVIFRKTANNFNEPMAKAANITIAEVEEIVEIGELDPNFVHLPGIYVDRIVKSAIVEKRIEKKVIKKESVDANAKKSDLMREKIARRAAIEFKNGMYANLGIGMPMLAASYIPQDTHVILQSENGLLGLGPYPAEAEVDADLINAGKETVTISPGGTFFSSSESFAMIRGGHVHLTMLGAMQVSKNGDLANWMIPGKMVKGMGGAMDLVGSGKSRVVVLMEHAAKNGDHKILNECTLPLTGSRCVDLIITEKCVFEVNKEKGLTLIEIAEGVQIADILSSTGCEFKISENLKPMLQA</sequence>
<dbReference type="InterPro" id="IPR004164">
    <property type="entry name" value="CoA_transf_AS"/>
</dbReference>
<dbReference type="PROSITE" id="PS01274">
    <property type="entry name" value="COA_TRANSF_2"/>
    <property type="match status" value="1"/>
</dbReference>
<keyword evidence="5" id="KW-0809">Transit peptide</keyword>
<keyword evidence="10" id="KW-1185">Reference proteome</keyword>
<dbReference type="InterPro" id="IPR037171">
    <property type="entry name" value="NagB/RpiA_transferase-like"/>
</dbReference>
<evidence type="ECO:0000313" key="10">
    <source>
        <dbReference type="Proteomes" id="UP000276133"/>
    </source>
</evidence>
<dbReference type="SUPFAM" id="SSF100950">
    <property type="entry name" value="NagB/RpiA/CoA transferase-like"/>
    <property type="match status" value="2"/>
</dbReference>
<dbReference type="InterPro" id="IPR004165">
    <property type="entry name" value="CoA_trans_fam_I"/>
</dbReference>
<name>A0A3M7S2Y2_BRAPC</name>
<dbReference type="OrthoDB" id="1933379at2759"/>
<evidence type="ECO:0000256" key="3">
    <source>
        <dbReference type="ARBA" id="ARBA00007154"/>
    </source>
</evidence>
<evidence type="ECO:0000256" key="5">
    <source>
        <dbReference type="ARBA" id="ARBA00022946"/>
    </source>
</evidence>
<dbReference type="PIRSF" id="PIRSF000858">
    <property type="entry name" value="SCOT-t"/>
    <property type="match status" value="1"/>
</dbReference>
<comment type="catalytic activity">
    <reaction evidence="7">
        <text>a 3-oxo acid + succinyl-CoA = a 3-oxoacyl-CoA + succinate</text>
        <dbReference type="Rhea" id="RHEA:24564"/>
        <dbReference type="ChEBI" id="CHEBI:30031"/>
        <dbReference type="ChEBI" id="CHEBI:35973"/>
        <dbReference type="ChEBI" id="CHEBI:57292"/>
        <dbReference type="ChEBI" id="CHEBI:90726"/>
        <dbReference type="EC" id="2.8.3.5"/>
    </reaction>
</comment>
<comment type="similarity">
    <text evidence="3 7">Belongs to the 3-oxoacid CoA-transferase family.</text>
</comment>
<dbReference type="FunFam" id="3.40.1080.10:FF:000002">
    <property type="entry name" value="Succinyl-CoA:3-ketoacid-coenzyme A transferase, mitochondrial"/>
    <property type="match status" value="1"/>
</dbReference>
<dbReference type="STRING" id="10195.A0A3M7S2Y2"/>
<comment type="subcellular location">
    <subcellularLocation>
        <location evidence="1">Mitochondrion</location>
    </subcellularLocation>
</comment>
<gene>
    <name evidence="9" type="ORF">BpHYR1_028413</name>
</gene>